<dbReference type="PIRSF" id="PIRSF000521">
    <property type="entry name" value="Transaminase_4ab_Lys_Orn"/>
    <property type="match status" value="1"/>
</dbReference>
<evidence type="ECO:0000313" key="6">
    <source>
        <dbReference type="Proteomes" id="UP001589858"/>
    </source>
</evidence>
<protein>
    <recommendedName>
        <fullName evidence="4">Acetylornithine aminotransferase</fullName>
        <shortName evidence="4">ACOAT</shortName>
        <ecNumber evidence="4">2.6.1.11</ecNumber>
    </recommendedName>
</protein>
<comment type="subcellular location">
    <subcellularLocation>
        <location evidence="4">Cytoplasm</location>
    </subcellularLocation>
</comment>
<dbReference type="InterPro" id="IPR004636">
    <property type="entry name" value="AcOrn/SuccOrn_fam"/>
</dbReference>
<dbReference type="Pfam" id="PF00202">
    <property type="entry name" value="Aminotran_3"/>
    <property type="match status" value="1"/>
</dbReference>
<gene>
    <name evidence="4" type="primary">argD</name>
    <name evidence="5" type="ORF">ACFFF8_17130</name>
</gene>
<dbReference type="InterPro" id="IPR015422">
    <property type="entry name" value="PyrdxlP-dep_Trfase_small"/>
</dbReference>
<sequence length="404" mass="42627">MPVTNSVLPVYNPAPMKLERGRGVWLFDEQEADWLDCVAGIATNALGHCHPRLVAALTEQAGKLWHVSNALAIPGQVALADKLTAASFADYAFFTNSGAESIEAAIKIARRYHAVRGEPQRIDVIGFAGSFHGRTYAGINASGSTALLDGFGPRLPGYLQLSLDDHAAFAEAVARPGTAAVIVEPVQGEGGARALLPEELLRLRELTRRHGVLLIHDEVQCGMGRTGRLFAHQWVEGAEPDIMALAKALGGGFPVGACLASAEAARGMVFGSHGSTFGGNPLAMAVAQAAFDEIAQPQLMAHVEAMSARLREGLEGLRQRHPGVIEAIRGKGLLVGVRLATPNKEFIVAAREHRLLLAGGGDNCVRLLPALVITAEEVDEVIRRFEATCRSVEGAGADAALVAG</sequence>
<name>A0ABV6SAQ1_9SPHN</name>
<dbReference type="EMBL" id="JBHLTM010000064">
    <property type="protein sequence ID" value="MFC0686312.1"/>
    <property type="molecule type" value="Genomic_DNA"/>
</dbReference>
<keyword evidence="1 4" id="KW-0032">Aminotransferase</keyword>
<reference evidence="5 6" key="1">
    <citation type="submission" date="2024-09" db="EMBL/GenBank/DDBJ databases">
        <authorList>
            <person name="Sun Q."/>
            <person name="Mori K."/>
        </authorList>
    </citation>
    <scope>NUCLEOTIDE SEQUENCE [LARGE SCALE GENOMIC DNA]</scope>
    <source>
        <strain evidence="5 6">CICC 11035S</strain>
    </source>
</reference>
<dbReference type="Proteomes" id="UP001589858">
    <property type="component" value="Unassembled WGS sequence"/>
</dbReference>
<dbReference type="InterPro" id="IPR005814">
    <property type="entry name" value="Aminotrans_3"/>
</dbReference>
<dbReference type="GO" id="GO:0008483">
    <property type="term" value="F:transaminase activity"/>
    <property type="evidence" value="ECO:0007669"/>
    <property type="project" value="UniProtKB-KW"/>
</dbReference>
<evidence type="ECO:0000256" key="3">
    <source>
        <dbReference type="ARBA" id="ARBA00022898"/>
    </source>
</evidence>
<keyword evidence="4" id="KW-0963">Cytoplasm</keyword>
<feature type="binding site" evidence="4">
    <location>
        <begin position="217"/>
        <end position="220"/>
    </location>
    <ligand>
        <name>pyridoxal 5'-phosphate</name>
        <dbReference type="ChEBI" id="CHEBI:597326"/>
    </ligand>
</feature>
<dbReference type="SUPFAM" id="SSF53383">
    <property type="entry name" value="PLP-dependent transferases"/>
    <property type="match status" value="1"/>
</dbReference>
<feature type="binding site" evidence="4">
    <location>
        <begin position="98"/>
        <end position="99"/>
    </location>
    <ligand>
        <name>pyridoxal 5'-phosphate</name>
        <dbReference type="ChEBI" id="CHEBI:597326"/>
    </ligand>
</feature>
<evidence type="ECO:0000256" key="1">
    <source>
        <dbReference type="ARBA" id="ARBA00022576"/>
    </source>
</evidence>
<keyword evidence="2 4" id="KW-0808">Transferase</keyword>
<comment type="cofactor">
    <cofactor evidence="4">
        <name>pyridoxal 5'-phosphate</name>
        <dbReference type="ChEBI" id="CHEBI:597326"/>
    </cofactor>
    <text evidence="4">Binds 1 pyridoxal phosphate per subunit.</text>
</comment>
<dbReference type="CDD" id="cd00610">
    <property type="entry name" value="OAT_like"/>
    <property type="match status" value="1"/>
</dbReference>
<dbReference type="InterPro" id="IPR050103">
    <property type="entry name" value="Class-III_PLP-dep_AT"/>
</dbReference>
<evidence type="ECO:0000256" key="4">
    <source>
        <dbReference type="HAMAP-Rule" id="MF_01107"/>
    </source>
</evidence>
<dbReference type="PROSITE" id="PS00600">
    <property type="entry name" value="AA_TRANSFER_CLASS_3"/>
    <property type="match status" value="1"/>
</dbReference>
<keyword evidence="3 4" id="KW-0663">Pyridoxal phosphate</keyword>
<comment type="caution">
    <text evidence="5">The sequence shown here is derived from an EMBL/GenBank/DDBJ whole genome shotgun (WGS) entry which is preliminary data.</text>
</comment>
<keyword evidence="4" id="KW-0055">Arginine biosynthesis</keyword>
<feature type="binding site" evidence="4">
    <location>
        <position position="276"/>
    </location>
    <ligand>
        <name>pyridoxal 5'-phosphate</name>
        <dbReference type="ChEBI" id="CHEBI:597326"/>
    </ligand>
</feature>
<evidence type="ECO:0000313" key="5">
    <source>
        <dbReference type="EMBL" id="MFC0686312.1"/>
    </source>
</evidence>
<dbReference type="PANTHER" id="PTHR11986">
    <property type="entry name" value="AMINOTRANSFERASE CLASS III"/>
    <property type="match status" value="1"/>
</dbReference>
<keyword evidence="4" id="KW-0028">Amino-acid biosynthesis</keyword>
<dbReference type="Gene3D" id="3.90.1150.10">
    <property type="entry name" value="Aspartate Aminotransferase, domain 1"/>
    <property type="match status" value="1"/>
</dbReference>
<feature type="binding site" evidence="4">
    <location>
        <position position="134"/>
    </location>
    <ligand>
        <name>N(2)-acetyl-L-ornithine</name>
        <dbReference type="ChEBI" id="CHEBI:57805"/>
    </ligand>
</feature>
<comment type="pathway">
    <text evidence="4">Amino-acid biosynthesis; L-arginine biosynthesis; N(2)-acetyl-L-ornithine from L-glutamate: step 4/4.</text>
</comment>
<organism evidence="5 6">
    <name type="scientific">Novosphingobium clariflavum</name>
    <dbReference type="NCBI Taxonomy" id="2029884"/>
    <lineage>
        <taxon>Bacteria</taxon>
        <taxon>Pseudomonadati</taxon>
        <taxon>Pseudomonadota</taxon>
        <taxon>Alphaproteobacteria</taxon>
        <taxon>Sphingomonadales</taxon>
        <taxon>Sphingomonadaceae</taxon>
        <taxon>Novosphingobium</taxon>
    </lineage>
</organism>
<dbReference type="HAMAP" id="MF_01107">
    <property type="entry name" value="ArgD_aminotrans_3"/>
    <property type="match status" value="1"/>
</dbReference>
<comment type="similarity">
    <text evidence="4">Belongs to the class-III pyridoxal-phosphate-dependent aminotransferase family. ArgD subfamily.</text>
</comment>
<dbReference type="InterPro" id="IPR015424">
    <property type="entry name" value="PyrdxlP-dep_Trfase"/>
</dbReference>
<proteinExistence type="inferred from homology"/>
<comment type="subunit">
    <text evidence="4">Homodimer.</text>
</comment>
<keyword evidence="6" id="KW-1185">Reference proteome</keyword>
<feature type="binding site" evidence="4">
    <location>
        <position position="131"/>
    </location>
    <ligand>
        <name>pyridoxal 5'-phosphate</name>
        <dbReference type="ChEBI" id="CHEBI:597326"/>
    </ligand>
</feature>
<accession>A0ABV6SAQ1</accession>
<dbReference type="RefSeq" id="WP_379489386.1">
    <property type="nucleotide sequence ID" value="NZ_JAPCWC010000012.1"/>
</dbReference>
<dbReference type="EC" id="2.6.1.11" evidence="4"/>
<feature type="modified residue" description="N6-(pyridoxal phosphate)lysine" evidence="4">
    <location>
        <position position="247"/>
    </location>
</feature>
<dbReference type="InterPro" id="IPR015421">
    <property type="entry name" value="PyrdxlP-dep_Trfase_major"/>
</dbReference>
<evidence type="ECO:0000256" key="2">
    <source>
        <dbReference type="ARBA" id="ARBA00022679"/>
    </source>
</evidence>
<dbReference type="PANTHER" id="PTHR11986:SF113">
    <property type="entry name" value="SUCCINYLORNITHINE TRANSAMINASE"/>
    <property type="match status" value="1"/>
</dbReference>
<feature type="binding site" evidence="4">
    <location>
        <position position="275"/>
    </location>
    <ligand>
        <name>N(2)-acetyl-L-ornithine</name>
        <dbReference type="ChEBI" id="CHEBI:57805"/>
    </ligand>
</feature>
<dbReference type="NCBIfam" id="NF002325">
    <property type="entry name" value="PRK01278.1"/>
    <property type="match status" value="1"/>
</dbReference>
<dbReference type="Gene3D" id="3.40.640.10">
    <property type="entry name" value="Type I PLP-dependent aspartate aminotransferase-like (Major domain)"/>
    <property type="match status" value="1"/>
</dbReference>
<comment type="miscellaneous">
    <text evidence="4">May also have succinyldiaminopimelate aminotransferase activity, thus carrying out the corresponding step in lysine biosynthesis.</text>
</comment>
<comment type="catalytic activity">
    <reaction evidence="4">
        <text>N(2)-acetyl-L-ornithine + 2-oxoglutarate = N-acetyl-L-glutamate 5-semialdehyde + L-glutamate</text>
        <dbReference type="Rhea" id="RHEA:18049"/>
        <dbReference type="ChEBI" id="CHEBI:16810"/>
        <dbReference type="ChEBI" id="CHEBI:29123"/>
        <dbReference type="ChEBI" id="CHEBI:29985"/>
        <dbReference type="ChEBI" id="CHEBI:57805"/>
        <dbReference type="EC" id="2.6.1.11"/>
    </reaction>
</comment>
<dbReference type="InterPro" id="IPR049704">
    <property type="entry name" value="Aminotrans_3_PPA_site"/>
</dbReference>